<keyword evidence="2" id="KW-1185">Reference proteome</keyword>
<evidence type="ECO:0000313" key="1">
    <source>
        <dbReference type="EMBL" id="KAK1841662.1"/>
    </source>
</evidence>
<reference evidence="1" key="1">
    <citation type="submission" date="2023-01" db="EMBL/GenBank/DDBJ databases">
        <title>Colletotrichum chrysophilum M932 genome sequence.</title>
        <authorList>
            <person name="Baroncelli R."/>
        </authorList>
    </citation>
    <scope>NUCLEOTIDE SEQUENCE</scope>
    <source>
        <strain evidence="1">M932</strain>
    </source>
</reference>
<accession>A0AAD9A5U3</accession>
<organism evidence="1 2">
    <name type="scientific">Colletotrichum chrysophilum</name>
    <dbReference type="NCBI Taxonomy" id="1836956"/>
    <lineage>
        <taxon>Eukaryota</taxon>
        <taxon>Fungi</taxon>
        <taxon>Dikarya</taxon>
        <taxon>Ascomycota</taxon>
        <taxon>Pezizomycotina</taxon>
        <taxon>Sordariomycetes</taxon>
        <taxon>Hypocreomycetidae</taxon>
        <taxon>Glomerellales</taxon>
        <taxon>Glomerellaceae</taxon>
        <taxon>Colletotrichum</taxon>
        <taxon>Colletotrichum gloeosporioides species complex</taxon>
    </lineage>
</organism>
<comment type="caution">
    <text evidence="1">The sequence shown here is derived from an EMBL/GenBank/DDBJ whole genome shotgun (WGS) entry which is preliminary data.</text>
</comment>
<dbReference type="AlphaFoldDB" id="A0AAD9A5U3"/>
<name>A0AAD9A5U3_9PEZI</name>
<evidence type="ECO:0000313" key="2">
    <source>
        <dbReference type="Proteomes" id="UP001243330"/>
    </source>
</evidence>
<sequence length="213" mass="23706">MPPRLTNGYRKVGDAVVEGFARFKAFQQQQNKHFYREEEVLAMFEDACLTTATTTATAALSSLLALRIETSAGTRAAEWSRLRGFTLSVTGTVSYHERVRIVVTDVQISNRQTVVSYSWDLLRTQRSSVTVRGRVDEKPGLMLKLRRWRDRIGGPLRRAYPRAGLGMEANLSFATGMREIVPGADQIGDTGLVVEEYSSEAASQGARQPHILV</sequence>
<protein>
    <submittedName>
        <fullName evidence="1">Uncharacterized protein</fullName>
    </submittedName>
</protein>
<dbReference type="EMBL" id="JAQOWY010000465">
    <property type="protein sequence ID" value="KAK1841662.1"/>
    <property type="molecule type" value="Genomic_DNA"/>
</dbReference>
<gene>
    <name evidence="1" type="ORF">CCHR01_15700</name>
</gene>
<proteinExistence type="predicted"/>
<dbReference type="Proteomes" id="UP001243330">
    <property type="component" value="Unassembled WGS sequence"/>
</dbReference>